<reference evidence="6" key="1">
    <citation type="submission" date="2013-02" db="EMBL/GenBank/DDBJ databases">
        <title>Comparative genomics of Borrelia species.</title>
        <authorList>
            <person name="Schwan T.G."/>
            <person name="Raffel S.J."/>
            <person name="Porcella S.F."/>
        </authorList>
    </citation>
    <scope>NUCLEOTIDE SEQUENCE [LARGE SCALE GENOMIC DNA]</scope>
    <source>
        <strain evidence="6">DOU</strain>
    </source>
</reference>
<dbReference type="GO" id="GO:0004888">
    <property type="term" value="F:transmembrane signaling receptor activity"/>
    <property type="evidence" value="ECO:0007669"/>
    <property type="project" value="TreeGrafter"/>
</dbReference>
<dbReference type="GO" id="GO:0007165">
    <property type="term" value="P:signal transduction"/>
    <property type="evidence" value="ECO:0007669"/>
    <property type="project" value="UniProtKB-KW"/>
</dbReference>
<keyword evidence="1" id="KW-0145">Chemotaxis</keyword>
<evidence type="ECO:0000256" key="3">
    <source>
        <dbReference type="PROSITE-ProRule" id="PRU00284"/>
    </source>
</evidence>
<evidence type="ECO:0000256" key="2">
    <source>
        <dbReference type="ARBA" id="ARBA00029447"/>
    </source>
</evidence>
<evidence type="ECO:0000313" key="7">
    <source>
        <dbReference type="Proteomes" id="UP000019337"/>
    </source>
</evidence>
<evidence type="ECO:0000256" key="1">
    <source>
        <dbReference type="ARBA" id="ARBA00022500"/>
    </source>
</evidence>
<dbReference type="Gene3D" id="1.10.287.950">
    <property type="entry name" value="Methyl-accepting chemotaxis protein"/>
    <property type="match status" value="1"/>
</dbReference>
<comment type="similarity">
    <text evidence="2">Belongs to the methyl-accepting chemotaxis (MCP) protein family.</text>
</comment>
<proteinExistence type="inferred from homology"/>
<keyword evidence="7" id="KW-1185">Reference proteome</keyword>
<keyword evidence="3" id="KW-0807">Transducer</keyword>
<dbReference type="PATRIC" id="fig|1293575.3.peg.598"/>
<dbReference type="PANTHER" id="PTHR43531:SF11">
    <property type="entry name" value="METHYL-ACCEPTING CHEMOTAXIS PROTEIN 3"/>
    <property type="match status" value="1"/>
</dbReference>
<dbReference type="InterPro" id="IPR051310">
    <property type="entry name" value="MCP_chemotaxis"/>
</dbReference>
<dbReference type="GO" id="GO:0005886">
    <property type="term" value="C:plasma membrane"/>
    <property type="evidence" value="ECO:0007669"/>
    <property type="project" value="TreeGrafter"/>
</dbReference>
<dbReference type="Pfam" id="PF00015">
    <property type="entry name" value="MCPsignal"/>
    <property type="match status" value="1"/>
</dbReference>
<sequence length="749" mass="86191">MKLYFYGLNFGEFFMREDLVNVKLKNMRFFLYLMLFIFICFGFLFLGQAYLNYRHEYLNRIEADFKLFSSNVAFKIKNKYDGAVSVLKNLIKDNNVLNVLHKVSNNFVSNVDLRFIDLNTSIALFLSSKGFNDISKIFQHIPLEANSLEGVFYIPVGKNVLISNKNFSFLDINNIIEDPSYFVPVKERSVYYSSYKRVRNKLYSLVSMPLISDNHAVLGVICFFVCFDSLFVDISNQLNSYFKLSNKNYEFFMIDRDFQPLLLNLNDLNINNFSENYANSVLSSVIEGVEGVRSDPNIVKKILKHNTSSYFLSTSQIAGQVVQGVIFNMNHVPLKFQSNAIFFLGFIFVACLIIFCLCIKFVLPFFSDFKMLIEQKKEREDILKLDSTSEFKYKSFIFSYINTEFDNLFSKTTNIVNNIKFYVQELRGRLNEINIPEESIERVHNSLTTYDGIGDAFSKFEKAVMNILKDFESTSNPINEHNKNILDIAAKFEENTNAFYAIDKNLEVFNKVVVSNSASIDTVKSKVSELNSVFDSVNKNFSDLLSQTNNLQSANKLLVLISAQTNMLAMNAAIEAAKAGDAGKSFAVVAEEIRKLAINSGKYSTTIKDELKKVNNIISVISAEIDSIYKDFIDIQDNINNNSMQHERINVTLAKHVREIGEFKEQYLAHDIKIKDTKNMCKEIFNSYFVISGKFHNLNSDLSEFEVSKMSLDALETLREHILLINEFKEKIARMRNVVENMNNEFWDV</sequence>
<dbReference type="InterPro" id="IPR004089">
    <property type="entry name" value="MCPsignal_dom"/>
</dbReference>
<dbReference type="Proteomes" id="UP000019337">
    <property type="component" value="Chromosome"/>
</dbReference>
<dbReference type="SUPFAM" id="SSF58104">
    <property type="entry name" value="Methyl-accepting chemotaxis protein (MCP) signaling domain"/>
    <property type="match status" value="1"/>
</dbReference>
<feature type="transmembrane region" description="Helical" evidence="4">
    <location>
        <begin position="29"/>
        <end position="51"/>
    </location>
</feature>
<feature type="transmembrane region" description="Helical" evidence="4">
    <location>
        <begin position="341"/>
        <end position="363"/>
    </location>
</feature>
<dbReference type="PROSITE" id="PS50111">
    <property type="entry name" value="CHEMOTAXIS_TRANSDUC_2"/>
    <property type="match status" value="1"/>
</dbReference>
<keyword evidence="4" id="KW-0812">Transmembrane</keyword>
<organism evidence="6 7">
    <name type="scientific">Borrelia crocidurae DOU</name>
    <dbReference type="NCBI Taxonomy" id="1293575"/>
    <lineage>
        <taxon>Bacteria</taxon>
        <taxon>Pseudomonadati</taxon>
        <taxon>Spirochaetota</taxon>
        <taxon>Spirochaetia</taxon>
        <taxon>Spirochaetales</taxon>
        <taxon>Borreliaceae</taxon>
        <taxon>Borrelia</taxon>
    </lineage>
</organism>
<keyword evidence="4" id="KW-0472">Membrane</keyword>
<dbReference type="GO" id="GO:0006935">
    <property type="term" value="P:chemotaxis"/>
    <property type="evidence" value="ECO:0007669"/>
    <property type="project" value="UniProtKB-KW"/>
</dbReference>
<accession>W5SNI3</accession>
<keyword evidence="4" id="KW-1133">Transmembrane helix</keyword>
<protein>
    <submittedName>
        <fullName evidence="6">Methyl-accepting chemotaxis protein</fullName>
    </submittedName>
</protein>
<dbReference type="PANTHER" id="PTHR43531">
    <property type="entry name" value="PROTEIN ICFG"/>
    <property type="match status" value="1"/>
</dbReference>
<evidence type="ECO:0000259" key="5">
    <source>
        <dbReference type="PROSITE" id="PS50111"/>
    </source>
</evidence>
<dbReference type="SMART" id="SM00283">
    <property type="entry name" value="MA"/>
    <property type="match status" value="1"/>
</dbReference>
<evidence type="ECO:0000313" key="6">
    <source>
        <dbReference type="EMBL" id="AHH06661.1"/>
    </source>
</evidence>
<dbReference type="HOGENOM" id="CLU_022705_0_0_12"/>
<dbReference type="AlphaFoldDB" id="W5SNI3"/>
<gene>
    <name evidence="6" type="ORF">BCD_0595</name>
</gene>
<name>W5SNI3_9SPIR</name>
<feature type="domain" description="Methyl-accepting transducer" evidence="5">
    <location>
        <begin position="456"/>
        <end position="614"/>
    </location>
</feature>
<evidence type="ECO:0000256" key="4">
    <source>
        <dbReference type="SAM" id="Phobius"/>
    </source>
</evidence>
<dbReference type="EMBL" id="CP004267">
    <property type="protein sequence ID" value="AHH06661.1"/>
    <property type="molecule type" value="Genomic_DNA"/>
</dbReference>